<proteinExistence type="predicted"/>
<keyword evidence="4" id="KW-1185">Reference proteome</keyword>
<sequence length="315" mass="32998">MPIRQRHKIRLIAAALVWSCAGLALSQPAPDPAASGPQLPGPLPPVQESAPAEPSQSVLRLSAMLAASDAQPLRGGVQWRVFDERAEPDGTHKLVAQSSDATPSLTLPEGNYIVHAGFGLAGATKFIKASGKSVNERIVLNAGSLRVVGMLGESPINPLKSSISIYVPERGNSEAKLIVPKVKTGVTIGLPEGNYHIVSTLLDSVSNGSVSATNSVVSADLRVQAGKLTDATLRHRAALMTLKLVSGPGGEALANTAFTILTPGGDVIREMIGAFPSLVLAEGEYVVIARHDNKAYQTNFKVVSTLDRDVEVLAQ</sequence>
<feature type="region of interest" description="Disordered" evidence="1">
    <location>
        <begin position="29"/>
        <end position="54"/>
    </location>
</feature>
<name>A0A1I3X3L1_9HYPH</name>
<organism evidence="3 4">
    <name type="scientific">Methylocapsa palsarum</name>
    <dbReference type="NCBI Taxonomy" id="1612308"/>
    <lineage>
        <taxon>Bacteria</taxon>
        <taxon>Pseudomonadati</taxon>
        <taxon>Pseudomonadota</taxon>
        <taxon>Alphaproteobacteria</taxon>
        <taxon>Hyphomicrobiales</taxon>
        <taxon>Beijerinckiaceae</taxon>
        <taxon>Methylocapsa</taxon>
    </lineage>
</organism>
<feature type="chain" id="PRO_5011453221" evidence="2">
    <location>
        <begin position="27"/>
        <end position="315"/>
    </location>
</feature>
<dbReference type="EMBL" id="FOSN01000002">
    <property type="protein sequence ID" value="SFK14402.1"/>
    <property type="molecule type" value="Genomic_DNA"/>
</dbReference>
<dbReference type="OrthoDB" id="9800206at2"/>
<reference evidence="3 4" key="1">
    <citation type="submission" date="2016-10" db="EMBL/GenBank/DDBJ databases">
        <authorList>
            <person name="de Groot N.N."/>
        </authorList>
    </citation>
    <scope>NUCLEOTIDE SEQUENCE [LARGE SCALE GENOMIC DNA]</scope>
    <source>
        <strain evidence="3 4">NE2</strain>
    </source>
</reference>
<protein>
    <submittedName>
        <fullName evidence="3">Uncharacterized protein</fullName>
    </submittedName>
</protein>
<accession>A0A1I3X3L1</accession>
<dbReference type="STRING" id="1612308.SAMN05444581_102352"/>
<evidence type="ECO:0000256" key="2">
    <source>
        <dbReference type="SAM" id="SignalP"/>
    </source>
</evidence>
<evidence type="ECO:0000313" key="3">
    <source>
        <dbReference type="EMBL" id="SFK14402.1"/>
    </source>
</evidence>
<gene>
    <name evidence="3" type="ORF">SAMN05444581_102352</name>
</gene>
<evidence type="ECO:0000313" key="4">
    <source>
        <dbReference type="Proteomes" id="UP000198755"/>
    </source>
</evidence>
<keyword evidence="2" id="KW-0732">Signal</keyword>
<evidence type="ECO:0000256" key="1">
    <source>
        <dbReference type="SAM" id="MobiDB-lite"/>
    </source>
</evidence>
<dbReference type="AlphaFoldDB" id="A0A1I3X3L1"/>
<feature type="signal peptide" evidence="2">
    <location>
        <begin position="1"/>
        <end position="26"/>
    </location>
</feature>
<dbReference type="Proteomes" id="UP000198755">
    <property type="component" value="Unassembled WGS sequence"/>
</dbReference>
<dbReference type="RefSeq" id="WP_091678646.1">
    <property type="nucleotide sequence ID" value="NZ_FOSN01000002.1"/>
</dbReference>